<dbReference type="PANTHER" id="PTHR12049:SF7">
    <property type="entry name" value="PROTEIN ARGININE METHYLTRANSFERASE NDUFAF7, MITOCHONDRIAL"/>
    <property type="match status" value="1"/>
</dbReference>
<name>A0ABV0BM33_9HYPH</name>
<evidence type="ECO:0000313" key="4">
    <source>
        <dbReference type="Proteomes" id="UP001418637"/>
    </source>
</evidence>
<dbReference type="GO" id="GO:0008168">
    <property type="term" value="F:methyltransferase activity"/>
    <property type="evidence" value="ECO:0007669"/>
    <property type="project" value="UniProtKB-KW"/>
</dbReference>
<evidence type="ECO:0000256" key="2">
    <source>
        <dbReference type="ARBA" id="ARBA00022679"/>
    </source>
</evidence>
<dbReference type="InterPro" id="IPR038375">
    <property type="entry name" value="NDUFAF7_sf"/>
</dbReference>
<dbReference type="SUPFAM" id="SSF53335">
    <property type="entry name" value="S-adenosyl-L-methionine-dependent methyltransferases"/>
    <property type="match status" value="1"/>
</dbReference>
<dbReference type="InterPro" id="IPR003788">
    <property type="entry name" value="NDUFAF7"/>
</dbReference>
<dbReference type="PANTHER" id="PTHR12049">
    <property type="entry name" value="PROTEIN ARGININE METHYLTRANSFERASE NDUFAF7, MITOCHONDRIAL"/>
    <property type="match status" value="1"/>
</dbReference>
<dbReference type="RefSeq" id="WP_346337289.1">
    <property type="nucleotide sequence ID" value="NZ_JBBYXI010000003.1"/>
</dbReference>
<dbReference type="GO" id="GO:0032259">
    <property type="term" value="P:methylation"/>
    <property type="evidence" value="ECO:0007669"/>
    <property type="project" value="UniProtKB-KW"/>
</dbReference>
<accession>A0ABV0BM33</accession>
<dbReference type="EC" id="2.1.1.-" evidence="3"/>
<sequence>MKSFSDQIRDLIILNGPISVERYMGLCLEHYYASRDPLGAAGDFTTAPEISQIFGELIGLWFAEIWSLMGAPQRVLWVELGPGRGTLTADALRASQLVPAFHEALEVHLVETSPVLREKQQQTLGTSQKKVVWHETLESLPDDAPILIVANEFFDALPVQQYVTDGGQWRQRCIGLAEDNHSFRFGLFKSEQINMPLKPEEGQLLEYPAASISYMTDLSLRLKKQSGTALLIDYGYAAPAYGDSLQALYRHQFVDVLERAGEADLTTHVCFQYLASVARHAGLSVHGLARQGEFLRQLGIEVRASMLAKAAPDEADNIYRAVERLIETDSQNMGELFKILAVSSLTNEELPGIAINQNGILTIV</sequence>
<proteinExistence type="predicted"/>
<keyword evidence="2 3" id="KW-0808">Transferase</keyword>
<evidence type="ECO:0000313" key="3">
    <source>
        <dbReference type="EMBL" id="MEN3931251.1"/>
    </source>
</evidence>
<reference evidence="3 4" key="1">
    <citation type="submission" date="2024-04" db="EMBL/GenBank/DDBJ databases">
        <title>A novel species isolated from cricket.</title>
        <authorList>
            <person name="Wang H.-C."/>
        </authorList>
    </citation>
    <scope>NUCLEOTIDE SEQUENCE [LARGE SCALE GENOMIC DNA]</scope>
    <source>
        <strain evidence="3 4">WL0021</strain>
    </source>
</reference>
<evidence type="ECO:0000256" key="1">
    <source>
        <dbReference type="ARBA" id="ARBA00022603"/>
    </source>
</evidence>
<dbReference type="Proteomes" id="UP001418637">
    <property type="component" value="Unassembled WGS sequence"/>
</dbReference>
<dbReference type="EMBL" id="JBBYXI010000003">
    <property type="protein sequence ID" value="MEN3931251.1"/>
    <property type="molecule type" value="Genomic_DNA"/>
</dbReference>
<keyword evidence="1 3" id="KW-0489">Methyltransferase</keyword>
<protein>
    <submittedName>
        <fullName evidence="3">SAM-dependent methyltransferase</fullName>
        <ecNumber evidence="3">2.1.1.-</ecNumber>
    </submittedName>
</protein>
<organism evidence="3 4">
    <name type="scientific">Hohaiivirga grylli</name>
    <dbReference type="NCBI Taxonomy" id="3133970"/>
    <lineage>
        <taxon>Bacteria</taxon>
        <taxon>Pseudomonadati</taxon>
        <taxon>Pseudomonadota</taxon>
        <taxon>Alphaproteobacteria</taxon>
        <taxon>Hyphomicrobiales</taxon>
        <taxon>Methylobacteriaceae</taxon>
        <taxon>Hohaiivirga</taxon>
    </lineage>
</organism>
<dbReference type="Pfam" id="PF02636">
    <property type="entry name" value="Methyltransf_28"/>
    <property type="match status" value="1"/>
</dbReference>
<dbReference type="Gene3D" id="3.40.50.12710">
    <property type="match status" value="1"/>
</dbReference>
<gene>
    <name evidence="3" type="ORF">WJT86_09295</name>
</gene>
<dbReference type="InterPro" id="IPR029063">
    <property type="entry name" value="SAM-dependent_MTases_sf"/>
</dbReference>
<keyword evidence="4" id="KW-1185">Reference proteome</keyword>
<comment type="caution">
    <text evidence="3">The sequence shown here is derived from an EMBL/GenBank/DDBJ whole genome shotgun (WGS) entry which is preliminary data.</text>
</comment>